<protein>
    <recommendedName>
        <fullName evidence="6">tRNA synthetases class I catalytic domain-containing protein</fullName>
    </recommendedName>
</protein>
<dbReference type="SUPFAM" id="SSF52374">
    <property type="entry name" value="Nucleotidylyl transferase"/>
    <property type="match status" value="1"/>
</dbReference>
<dbReference type="InterPro" id="IPR024909">
    <property type="entry name" value="Cys-tRNA/MSH_ligase"/>
</dbReference>
<feature type="transmembrane region" description="Helical" evidence="5">
    <location>
        <begin position="223"/>
        <end position="245"/>
    </location>
</feature>
<dbReference type="InterPro" id="IPR014729">
    <property type="entry name" value="Rossmann-like_a/b/a_fold"/>
</dbReference>
<dbReference type="GO" id="GO:0006423">
    <property type="term" value="P:cysteinyl-tRNA aminoacylation"/>
    <property type="evidence" value="ECO:0007669"/>
    <property type="project" value="TreeGrafter"/>
</dbReference>
<dbReference type="Proteomes" id="UP000290560">
    <property type="component" value="Unassembled WGS sequence"/>
</dbReference>
<dbReference type="EMBL" id="KV875676">
    <property type="protein sequence ID" value="RZR72386.1"/>
    <property type="molecule type" value="Genomic_DNA"/>
</dbReference>
<sequence>MYRPYRAVQVEIVNLGQDSLYDGRSSDNLDRIDQLSLFYFDQYGRFLKHQKYDVCYVRNFTDVDDKVKVESFPRYQYADCSLLVGTTKIGHRRSISAVGGQVRPSRWLIEGERRRGRYLLFPGSPRNLSPANDSSSAGFLPPAQGDKARKEKGEQGDALYPRGGRRRCLVSPRGDKGERGNALSLCAGMRRRLVSPCGNEATPHLLTRVEGRTRRRLISPLKLLVLENVALLMPSVAYLLFVSFMDSFYLFQQILDNGCAYIIDGDVYFSVDKFPAYGRLSGRKLEDNRAGERVAVDSRKQNPADFALWKVRYFYFWLCLKSLWYMNKSYLVT</sequence>
<proteinExistence type="predicted"/>
<feature type="compositionally biased region" description="Basic and acidic residues" evidence="4">
    <location>
        <begin position="146"/>
        <end position="155"/>
    </location>
</feature>
<dbReference type="Pfam" id="PF01406">
    <property type="entry name" value="tRNA-synt_1e"/>
    <property type="match status" value="1"/>
</dbReference>
<keyword evidence="3" id="KW-0067">ATP-binding</keyword>
<dbReference type="GO" id="GO:0005737">
    <property type="term" value="C:cytoplasm"/>
    <property type="evidence" value="ECO:0007669"/>
    <property type="project" value="TreeGrafter"/>
</dbReference>
<accession>A0A445MDW0</accession>
<evidence type="ECO:0000256" key="5">
    <source>
        <dbReference type="SAM" id="Phobius"/>
    </source>
</evidence>
<keyword evidence="2" id="KW-0547">Nucleotide-binding</keyword>
<evidence type="ECO:0000256" key="4">
    <source>
        <dbReference type="SAM" id="MobiDB-lite"/>
    </source>
</evidence>
<dbReference type="InterPro" id="IPR032678">
    <property type="entry name" value="tRNA-synt_1_cat_dom"/>
</dbReference>
<evidence type="ECO:0000256" key="1">
    <source>
        <dbReference type="ARBA" id="ARBA00022598"/>
    </source>
</evidence>
<dbReference type="Gene3D" id="3.40.50.620">
    <property type="entry name" value="HUPs"/>
    <property type="match status" value="1"/>
</dbReference>
<evidence type="ECO:0000256" key="2">
    <source>
        <dbReference type="ARBA" id="ARBA00022741"/>
    </source>
</evidence>
<dbReference type="GO" id="GO:0005524">
    <property type="term" value="F:ATP binding"/>
    <property type="evidence" value="ECO:0007669"/>
    <property type="project" value="UniProtKB-KW"/>
</dbReference>
<dbReference type="PANTHER" id="PTHR10890">
    <property type="entry name" value="CYSTEINYL-TRNA SYNTHETASE"/>
    <property type="match status" value="1"/>
</dbReference>
<feature type="region of interest" description="Disordered" evidence="4">
    <location>
        <begin position="121"/>
        <end position="157"/>
    </location>
</feature>
<evidence type="ECO:0000256" key="3">
    <source>
        <dbReference type="ARBA" id="ARBA00022840"/>
    </source>
</evidence>
<feature type="domain" description="tRNA synthetases class I catalytic" evidence="6">
    <location>
        <begin position="37"/>
        <end position="311"/>
    </location>
</feature>
<name>A0A445MDW0_ENSVE</name>
<evidence type="ECO:0000313" key="7">
    <source>
        <dbReference type="EMBL" id="RZR72386.1"/>
    </source>
</evidence>
<dbReference type="AlphaFoldDB" id="A0A445MDW0"/>
<keyword evidence="5" id="KW-0812">Transmembrane</keyword>
<gene>
    <name evidence="7" type="ORF">BHM03_00013075</name>
</gene>
<keyword evidence="5" id="KW-0472">Membrane</keyword>
<keyword evidence="5" id="KW-1133">Transmembrane helix</keyword>
<dbReference type="PANTHER" id="PTHR10890:SF25">
    <property type="entry name" value="CYSTEINE--TRNA LIGASE, CHLOROPLASTIC_MITOCHONDRIAL"/>
    <property type="match status" value="1"/>
</dbReference>
<reference evidence="7" key="1">
    <citation type="journal article" date="2018" name="Data Brief">
        <title>Genome sequence data from 17 accessions of Ensete ventricosum, a staple food crop for millions in Ethiopia.</title>
        <authorList>
            <person name="Yemataw Z."/>
            <person name="Muzemil S."/>
            <person name="Ambachew D."/>
            <person name="Tripathi L."/>
            <person name="Tesfaye K."/>
            <person name="Chala A."/>
            <person name="Farbos A."/>
            <person name="O'Neill P."/>
            <person name="Moore K."/>
            <person name="Grant M."/>
            <person name="Studholme D.J."/>
        </authorList>
    </citation>
    <scope>NUCLEOTIDE SEQUENCE [LARGE SCALE GENOMIC DNA]</scope>
    <source>
        <tissue evidence="7">Leaf</tissue>
    </source>
</reference>
<dbReference type="GO" id="GO:0004817">
    <property type="term" value="F:cysteine-tRNA ligase activity"/>
    <property type="evidence" value="ECO:0007669"/>
    <property type="project" value="TreeGrafter"/>
</dbReference>
<feature type="compositionally biased region" description="Polar residues" evidence="4">
    <location>
        <begin position="126"/>
        <end position="137"/>
    </location>
</feature>
<evidence type="ECO:0000259" key="6">
    <source>
        <dbReference type="Pfam" id="PF01406"/>
    </source>
</evidence>
<organism evidence="7">
    <name type="scientific">Ensete ventricosum</name>
    <name type="common">Abyssinian banana</name>
    <name type="synonym">Musa ensete</name>
    <dbReference type="NCBI Taxonomy" id="4639"/>
    <lineage>
        <taxon>Eukaryota</taxon>
        <taxon>Viridiplantae</taxon>
        <taxon>Streptophyta</taxon>
        <taxon>Embryophyta</taxon>
        <taxon>Tracheophyta</taxon>
        <taxon>Spermatophyta</taxon>
        <taxon>Magnoliopsida</taxon>
        <taxon>Liliopsida</taxon>
        <taxon>Zingiberales</taxon>
        <taxon>Musaceae</taxon>
        <taxon>Ensete</taxon>
    </lineage>
</organism>
<keyword evidence="1" id="KW-0436">Ligase</keyword>